<dbReference type="AlphaFoldDB" id="A0A225WJT7"/>
<dbReference type="InterPro" id="IPR043129">
    <property type="entry name" value="ATPase_NBD"/>
</dbReference>
<sequence>MIWIESKKAFEILKRKITTTPLLRHPDCTKPFVIIPRANPWAACAVLRQEHEGIIQPVRLTGKVLEDHVDIKDRDFVVEWLFDVTEHESVAQAETQRNGEKHPVTPVDFMVLLLQNLKDLDEDFMDEKLGHVVIKKPAHTSDKCTELLDAAAKDAGVNVLTYLSECLAAAITYILDEVVNSDKPEDCWILEQYFEVMADKGKDTLGGENFTTAVYDHCAKSFLRKTKLDIKTNQKRKPSSN</sequence>
<dbReference type="PANTHER" id="PTHR19375">
    <property type="entry name" value="HEAT SHOCK PROTEIN 70KDA"/>
    <property type="match status" value="1"/>
</dbReference>
<dbReference type="GO" id="GO:0140662">
    <property type="term" value="F:ATP-dependent protein folding chaperone"/>
    <property type="evidence" value="ECO:0007669"/>
    <property type="project" value="InterPro"/>
</dbReference>
<gene>
    <name evidence="3" type="ORF">PHMEG_0008675</name>
</gene>
<dbReference type="GO" id="GO:0005524">
    <property type="term" value="F:ATP binding"/>
    <property type="evidence" value="ECO:0007669"/>
    <property type="project" value="UniProtKB-KW"/>
</dbReference>
<dbReference type="Gene3D" id="3.90.640.10">
    <property type="entry name" value="Actin, Chain A, domain 4"/>
    <property type="match status" value="1"/>
</dbReference>
<dbReference type="EMBL" id="NBNE01000761">
    <property type="protein sequence ID" value="OWZ17389.1"/>
    <property type="molecule type" value="Genomic_DNA"/>
</dbReference>
<evidence type="ECO:0000256" key="2">
    <source>
        <dbReference type="ARBA" id="ARBA00022840"/>
    </source>
</evidence>
<name>A0A225WJT7_9STRA</name>
<proteinExistence type="predicted"/>
<dbReference type="Pfam" id="PF00012">
    <property type="entry name" value="HSP70"/>
    <property type="match status" value="1"/>
</dbReference>
<dbReference type="SUPFAM" id="SSF56672">
    <property type="entry name" value="DNA/RNA polymerases"/>
    <property type="match status" value="1"/>
</dbReference>
<comment type="caution">
    <text evidence="3">The sequence shown here is derived from an EMBL/GenBank/DDBJ whole genome shotgun (WGS) entry which is preliminary data.</text>
</comment>
<evidence type="ECO:0000313" key="4">
    <source>
        <dbReference type="Proteomes" id="UP000198211"/>
    </source>
</evidence>
<keyword evidence="4" id="KW-1185">Reference proteome</keyword>
<evidence type="ECO:0000313" key="3">
    <source>
        <dbReference type="EMBL" id="OWZ17389.1"/>
    </source>
</evidence>
<keyword evidence="1" id="KW-0547">Nucleotide-binding</keyword>
<dbReference type="SUPFAM" id="SSF53067">
    <property type="entry name" value="Actin-like ATPase domain"/>
    <property type="match status" value="1"/>
</dbReference>
<dbReference type="OrthoDB" id="10684381at2759"/>
<protein>
    <submittedName>
        <fullName evidence="3">Heat shock protein70</fullName>
    </submittedName>
</protein>
<accession>A0A225WJT7</accession>
<dbReference type="Gene3D" id="3.30.420.40">
    <property type="match status" value="2"/>
</dbReference>
<keyword evidence="3" id="KW-0346">Stress response</keyword>
<dbReference type="InterPro" id="IPR013126">
    <property type="entry name" value="Hsp_70_fam"/>
</dbReference>
<dbReference type="STRING" id="4795.A0A225WJT7"/>
<keyword evidence="2" id="KW-0067">ATP-binding</keyword>
<dbReference type="InterPro" id="IPR043502">
    <property type="entry name" value="DNA/RNA_pol_sf"/>
</dbReference>
<evidence type="ECO:0000256" key="1">
    <source>
        <dbReference type="ARBA" id="ARBA00022741"/>
    </source>
</evidence>
<dbReference type="Proteomes" id="UP000198211">
    <property type="component" value="Unassembled WGS sequence"/>
</dbReference>
<organism evidence="3 4">
    <name type="scientific">Phytophthora megakarya</name>
    <dbReference type="NCBI Taxonomy" id="4795"/>
    <lineage>
        <taxon>Eukaryota</taxon>
        <taxon>Sar</taxon>
        <taxon>Stramenopiles</taxon>
        <taxon>Oomycota</taxon>
        <taxon>Peronosporomycetes</taxon>
        <taxon>Peronosporales</taxon>
        <taxon>Peronosporaceae</taxon>
        <taxon>Phytophthora</taxon>
    </lineage>
</organism>
<reference evidence="4" key="1">
    <citation type="submission" date="2017-03" db="EMBL/GenBank/DDBJ databases">
        <title>Phytopthora megakarya and P. palmivora, two closely related causual agents of cacao black pod achieved similar genome size and gene model numbers by different mechanisms.</title>
        <authorList>
            <person name="Ali S."/>
            <person name="Shao J."/>
            <person name="Larry D.J."/>
            <person name="Kronmiller B."/>
            <person name="Shen D."/>
            <person name="Strem M.D."/>
            <person name="Melnick R.L."/>
            <person name="Guiltinan M.J."/>
            <person name="Tyler B.M."/>
            <person name="Meinhardt L.W."/>
            <person name="Bailey B.A."/>
        </authorList>
    </citation>
    <scope>NUCLEOTIDE SEQUENCE [LARGE SCALE GENOMIC DNA]</scope>
    <source>
        <strain evidence="4">zdho120</strain>
    </source>
</reference>